<evidence type="ECO:0000256" key="3">
    <source>
        <dbReference type="ARBA" id="ARBA00022529"/>
    </source>
</evidence>
<keyword evidence="5" id="KW-0378">Hydrolase</keyword>
<dbReference type="PANTHER" id="PTHR11407:SF28">
    <property type="entry name" value="LYSOZYME C"/>
    <property type="match status" value="1"/>
</dbReference>
<evidence type="ECO:0000256" key="7">
    <source>
        <dbReference type="RuleBase" id="RU004440"/>
    </source>
</evidence>
<dbReference type="GO" id="GO:0031640">
    <property type="term" value="P:killing of cells of another organism"/>
    <property type="evidence" value="ECO:0007669"/>
    <property type="project" value="UniProtKB-KW"/>
</dbReference>
<comment type="similarity">
    <text evidence="7">Belongs to the glycosyl hydrolase 22 family.</text>
</comment>
<comment type="caution">
    <text evidence="8">The sequence shown here is derived from an EMBL/GenBank/DDBJ whole genome shotgun (WGS) entry which is preliminary data.</text>
</comment>
<sequence length="85" mass="9739">MPIGISGYAGASLGDWVCFQYWESRYNTAATNRNRDGSTDYGIFQINSQYWCDDGCTPGRICHERWGKHGQRTQIKARQQGITTW</sequence>
<organism evidence="8 9">
    <name type="scientific">Triplophysa rosa</name>
    <name type="common">Cave loach</name>
    <dbReference type="NCBI Taxonomy" id="992332"/>
    <lineage>
        <taxon>Eukaryota</taxon>
        <taxon>Metazoa</taxon>
        <taxon>Chordata</taxon>
        <taxon>Craniata</taxon>
        <taxon>Vertebrata</taxon>
        <taxon>Euteleostomi</taxon>
        <taxon>Actinopterygii</taxon>
        <taxon>Neopterygii</taxon>
        <taxon>Teleostei</taxon>
        <taxon>Ostariophysi</taxon>
        <taxon>Cypriniformes</taxon>
        <taxon>Nemacheilidae</taxon>
        <taxon>Triplophysa</taxon>
    </lineage>
</organism>
<keyword evidence="9" id="KW-1185">Reference proteome</keyword>
<dbReference type="SMART" id="SM00263">
    <property type="entry name" value="LYZ1"/>
    <property type="match status" value="1"/>
</dbReference>
<dbReference type="EMBL" id="JAFHDT010000022">
    <property type="protein sequence ID" value="KAI7793056.1"/>
    <property type="molecule type" value="Genomic_DNA"/>
</dbReference>
<gene>
    <name evidence="8" type="ORF">IRJ41_003303</name>
</gene>
<keyword evidence="4" id="KW-0081">Bacteriolytic enzyme</keyword>
<dbReference type="PROSITE" id="PS51348">
    <property type="entry name" value="GLYCOSYL_HYDROL_F22_2"/>
    <property type="match status" value="1"/>
</dbReference>
<dbReference type="PANTHER" id="PTHR11407">
    <property type="entry name" value="LYSOZYME C"/>
    <property type="match status" value="1"/>
</dbReference>
<keyword evidence="6" id="KW-0326">Glycosidase</keyword>
<protein>
    <recommendedName>
        <fullName evidence="2">lysozyme</fullName>
        <ecNumber evidence="2">3.2.1.17</ecNumber>
    </recommendedName>
</protein>
<reference evidence="8" key="1">
    <citation type="submission" date="2021-02" db="EMBL/GenBank/DDBJ databases">
        <title>Comparative genomics reveals that relaxation of natural selection precedes convergent phenotypic evolution of cavefish.</title>
        <authorList>
            <person name="Peng Z."/>
        </authorList>
    </citation>
    <scope>NUCLEOTIDE SEQUENCE</scope>
    <source>
        <tissue evidence="8">Muscle</tissue>
    </source>
</reference>
<evidence type="ECO:0000256" key="1">
    <source>
        <dbReference type="ARBA" id="ARBA00000632"/>
    </source>
</evidence>
<evidence type="ECO:0000313" key="9">
    <source>
        <dbReference type="Proteomes" id="UP001059041"/>
    </source>
</evidence>
<dbReference type="GO" id="GO:0042742">
    <property type="term" value="P:defense response to bacterium"/>
    <property type="evidence" value="ECO:0007669"/>
    <property type="project" value="UniProtKB-KW"/>
</dbReference>
<evidence type="ECO:0000313" key="8">
    <source>
        <dbReference type="EMBL" id="KAI7793056.1"/>
    </source>
</evidence>
<proteinExistence type="inferred from homology"/>
<evidence type="ECO:0000256" key="4">
    <source>
        <dbReference type="ARBA" id="ARBA00022638"/>
    </source>
</evidence>
<dbReference type="SUPFAM" id="SSF53955">
    <property type="entry name" value="Lysozyme-like"/>
    <property type="match status" value="1"/>
</dbReference>
<dbReference type="PRINTS" id="PR00135">
    <property type="entry name" value="LYZLACT"/>
</dbReference>
<dbReference type="Proteomes" id="UP001059041">
    <property type="component" value="Linkage Group LG22"/>
</dbReference>
<evidence type="ECO:0000256" key="5">
    <source>
        <dbReference type="ARBA" id="ARBA00022801"/>
    </source>
</evidence>
<dbReference type="GO" id="GO:0003796">
    <property type="term" value="F:lysozyme activity"/>
    <property type="evidence" value="ECO:0007669"/>
    <property type="project" value="UniProtKB-EC"/>
</dbReference>
<comment type="catalytic activity">
    <reaction evidence="1">
        <text>Hydrolysis of (1-&gt;4)-beta-linkages between N-acetylmuramic acid and N-acetyl-D-glucosamine residues in a peptidoglycan and between N-acetyl-D-glucosamine residues in chitodextrins.</text>
        <dbReference type="EC" id="3.2.1.17"/>
    </reaction>
</comment>
<dbReference type="AlphaFoldDB" id="A0A9W7TAM0"/>
<evidence type="ECO:0000256" key="2">
    <source>
        <dbReference type="ARBA" id="ARBA00012732"/>
    </source>
</evidence>
<dbReference type="EC" id="3.2.1.17" evidence="2"/>
<dbReference type="Gene3D" id="1.10.530.10">
    <property type="match status" value="1"/>
</dbReference>
<keyword evidence="3" id="KW-0929">Antimicrobial</keyword>
<dbReference type="InterPro" id="IPR023346">
    <property type="entry name" value="Lysozyme-like_dom_sf"/>
</dbReference>
<accession>A0A9W7TAM0</accession>
<evidence type="ECO:0000256" key="6">
    <source>
        <dbReference type="ARBA" id="ARBA00023295"/>
    </source>
</evidence>
<dbReference type="Pfam" id="PF00062">
    <property type="entry name" value="Lys"/>
    <property type="match status" value="1"/>
</dbReference>
<dbReference type="InterPro" id="IPR001916">
    <property type="entry name" value="Glyco_hydro_22"/>
</dbReference>
<name>A0A9W7TAM0_TRIRA</name>